<comment type="subcellular location">
    <subcellularLocation>
        <location evidence="1">Host nucleus</location>
    </subcellularLocation>
    <subcellularLocation>
        <location evidence="2">Virion</location>
    </subcellularLocation>
</comment>
<evidence type="ECO:0000256" key="8">
    <source>
        <dbReference type="ARBA" id="ARBA00022844"/>
    </source>
</evidence>
<dbReference type="Gene3D" id="6.20.10.20">
    <property type="match status" value="1"/>
</dbReference>
<keyword evidence="14" id="KW-1185">Reference proteome</keyword>
<dbReference type="PDB" id="5FJL">
    <property type="method" value="X-ray"/>
    <property type="resolution" value="1.47 A"/>
    <property type="chains" value="A=324-464"/>
</dbReference>
<dbReference type="GO" id="GO:0042025">
    <property type="term" value="C:host cell nucleus"/>
    <property type="evidence" value="ECO:0007669"/>
    <property type="project" value="UniProtKB-SubCell"/>
</dbReference>
<dbReference type="GO" id="GO:0007155">
    <property type="term" value="P:cell adhesion"/>
    <property type="evidence" value="ECO:0007669"/>
    <property type="project" value="InterPro"/>
</dbReference>
<evidence type="ECO:0000259" key="12">
    <source>
        <dbReference type="Pfam" id="PF06536"/>
    </source>
</evidence>
<dbReference type="GeneID" id="10526579"/>
<evidence type="ECO:0000256" key="9">
    <source>
        <dbReference type="ARBA" id="ARBA00022921"/>
    </source>
</evidence>
<dbReference type="EMBL" id="EU715130">
    <property type="protein sequence ID" value="AEC32106.1"/>
    <property type="molecule type" value="Genomic_DNA"/>
</dbReference>
<dbReference type="Gene3D" id="2.60.90.50">
    <property type="match status" value="1"/>
</dbReference>
<dbReference type="GO" id="GO:0019028">
    <property type="term" value="C:viral capsid"/>
    <property type="evidence" value="ECO:0007669"/>
    <property type="project" value="UniProtKB-KW"/>
</dbReference>
<evidence type="ECO:0000256" key="6">
    <source>
        <dbReference type="ARBA" id="ARBA00022581"/>
    </source>
</evidence>
<keyword evidence="8" id="KW-0946">Virion</keyword>
<dbReference type="Proteomes" id="UP000162892">
    <property type="component" value="Segment"/>
</dbReference>
<dbReference type="InterPro" id="IPR009013">
    <property type="entry name" value="Attachment_protein_shaft_sf"/>
</dbReference>
<dbReference type="OrthoDB" id="15597at10239"/>
<dbReference type="PDBsum" id="5FJL"/>
<dbReference type="InterPro" id="IPR000939">
    <property type="entry name" value="Adenobir_fibre_prot_rpt/shaft"/>
</dbReference>
<evidence type="ECO:0000256" key="5">
    <source>
        <dbReference type="ARBA" id="ARBA00022562"/>
    </source>
</evidence>
<dbReference type="InterPro" id="IPR010537">
    <property type="entry name" value="Avian_adenovirus_fibre_N"/>
</dbReference>
<accession>F4MI11</accession>
<keyword evidence="7" id="KW-1161">Viral attachment to host cell</keyword>
<keyword evidence="15 16" id="KW-0002">3D-structure</keyword>
<name>F4MI11_9ADEN</name>
<evidence type="ECO:0000256" key="4">
    <source>
        <dbReference type="ARBA" id="ARBA00022561"/>
    </source>
</evidence>
<dbReference type="SUPFAM" id="SSF51225">
    <property type="entry name" value="Fibre shaft of virus attachment proteins"/>
    <property type="match status" value="2"/>
</dbReference>
<evidence type="ECO:0007829" key="15">
    <source>
        <dbReference type="PDB" id="5FJL"/>
    </source>
</evidence>
<dbReference type="Pfam" id="PF06536">
    <property type="entry name" value="Av_adeno_fibre"/>
    <property type="match status" value="1"/>
</dbReference>
<evidence type="ECO:0007829" key="16">
    <source>
        <dbReference type="PDB" id="5FLD"/>
    </source>
</evidence>
<keyword evidence="5" id="KW-1048">Host nucleus</keyword>
<reference evidence="15 16" key="2">
    <citation type="journal article" date="2016" name="Virol. J.">
        <title>Crystal structure of raptor adenovirus 1 fibre head and role of the beta-hairpin in siadenovirus fibre head domains.</title>
        <authorList>
            <person name="Nguyen T.H."/>
            <person name="Ballmann M.Z."/>
            <person name="Do H.T."/>
            <person name="Truong H.N."/>
            <person name="Benko M."/>
            <person name="Harrach B."/>
            <person name="van Raaij M.J."/>
        </authorList>
    </citation>
    <scope>X-RAY CRYSTALLOGRAPHY (1.47 ANGSTROMS) OF 324-464</scope>
</reference>
<feature type="domain" description="Avian adenovirus fibre N-terminal" evidence="12">
    <location>
        <begin position="229"/>
        <end position="280"/>
    </location>
</feature>
<proteinExistence type="evidence at protein level"/>
<dbReference type="InterPro" id="IPR000931">
    <property type="entry name" value="Adeno_fibre"/>
</dbReference>
<dbReference type="SMR" id="F4MI11"/>
<dbReference type="Pfam" id="PF00608">
    <property type="entry name" value="Adeno_shaft"/>
    <property type="match status" value="4"/>
</dbReference>
<evidence type="ECO:0000256" key="10">
    <source>
        <dbReference type="ARBA" id="ARBA00023165"/>
    </source>
</evidence>
<sequence>MSDHERSAEEEDGVPSKRRRMNLVYPFAQAKAINITPPFINVGNGLDISNLTLAIKIGQGLFFTQNGELAVVGANVFKTYAPLTYTQGVLTIKINPSLLVNEAGELTLPSLDPPLSQSGERISLAISKGLAVQQSQLTLDLDSVFITSGNKYVLNCSPPIQKNGGTLNLKFGNGLALEGDQLECSLQVAQPLERQQDNLTLNYGSSLTLIGNKLEVNVAQPLKLTNTGVSLNLESPLQQTEAGISLNLSDAFKIEDGRLGLKVASMGGLQMTAEGLALNIPRSVSISTGSGSPQARSGEAYFVMTPEGLQIRSFQNPTAVIQRGEGVSYSDGHFLTKSGGVINFRKTRVTSITITILGNYGLRVVNGELQNTPLTFKGADFKSSTLKDELLIPLEGAVQLNTAPSTALCIFITTDHVYRELCMMQFLTDVDKTPFLVVLRSESKHETIQYMHIVTVHPFLSLTA</sequence>
<evidence type="ECO:0000256" key="2">
    <source>
        <dbReference type="ARBA" id="ARBA00004328"/>
    </source>
</evidence>
<dbReference type="KEGG" id="vg:10526579"/>
<dbReference type="Gene3D" id="2.10.25.20">
    <property type="entry name" value="reovirus attachment protein sigma1, domain 1"/>
    <property type="match status" value="1"/>
</dbReference>
<evidence type="ECO:0000256" key="1">
    <source>
        <dbReference type="ARBA" id="ARBA00004147"/>
    </source>
</evidence>
<dbReference type="PDB" id="5FLD">
    <property type="method" value="X-ray"/>
    <property type="resolution" value="1.70 A"/>
    <property type="chains" value="A=324-464"/>
</dbReference>
<evidence type="ECO:0000313" key="14">
    <source>
        <dbReference type="Proteomes" id="UP000162892"/>
    </source>
</evidence>
<evidence type="ECO:0000256" key="11">
    <source>
        <dbReference type="ARBA" id="ARBA00023296"/>
    </source>
</evidence>
<evidence type="ECO:0000256" key="3">
    <source>
        <dbReference type="ARBA" id="ARBA00006685"/>
    </source>
</evidence>
<organism evidence="13 14">
    <name type="scientific">Raptor adenovirus 1</name>
    <dbReference type="NCBI Taxonomy" id="1520002"/>
    <lineage>
        <taxon>Viruses</taxon>
        <taxon>Varidnaviria</taxon>
        <taxon>Bamfordvirae</taxon>
        <taxon>Preplasmiviricota</taxon>
        <taxon>Polisuviricotina</taxon>
        <taxon>Pharingeaviricetes</taxon>
        <taxon>Rowavirales</taxon>
        <taxon>Adenoviridae</taxon>
        <taxon>Siadenovirus</taxon>
        <taxon>Siadenovirus raptoris</taxon>
        <taxon>Raptor siadenovirus A</taxon>
    </lineage>
</organism>
<keyword evidence="6" id="KW-0945">Host-virus interaction</keyword>
<keyword evidence="10" id="KW-1233">Viral attachment to host adhesion receptor</keyword>
<evidence type="ECO:0000256" key="7">
    <source>
        <dbReference type="ARBA" id="ARBA00022804"/>
    </source>
</evidence>
<keyword evidence="9" id="KW-0426">Late protein</keyword>
<evidence type="ECO:0000313" key="13">
    <source>
        <dbReference type="EMBL" id="AEC32106.1"/>
    </source>
</evidence>
<comment type="similarity">
    <text evidence="3">Belongs to the adenoviridae fiber family.</text>
</comment>
<protein>
    <submittedName>
        <fullName evidence="13">Fiber protein</fullName>
    </submittedName>
</protein>
<dbReference type="GO" id="GO:0098671">
    <property type="term" value="P:adhesion receptor-mediated virion attachment to host cell"/>
    <property type="evidence" value="ECO:0007669"/>
    <property type="project" value="UniProtKB-KW"/>
</dbReference>
<keyword evidence="11" id="KW-1160">Virus entry into host cell</keyword>
<dbReference type="RefSeq" id="YP_004414817.1">
    <property type="nucleotide sequence ID" value="NC_015455.1"/>
</dbReference>
<dbReference type="GO" id="GO:0046718">
    <property type="term" value="P:symbiont entry into host cell"/>
    <property type="evidence" value="ECO:0007669"/>
    <property type="project" value="UniProtKB-KW"/>
</dbReference>
<reference evidence="13 14" key="1">
    <citation type="journal article" date="2009" name="Virus Res.">
        <title>Confirmation of a novel siadenovirus species detected in raptors: partial sequence and phylogenetic analysis.</title>
        <authorList>
            <person name="Kovacs E.R."/>
            <person name="Benko M."/>
        </authorList>
    </citation>
    <scope>NUCLEOTIDE SEQUENCE [LARGE SCALE GENOMIC DNA]</scope>
</reference>
<dbReference type="PRINTS" id="PR00307">
    <property type="entry name" value="ADENOVSFIBRE"/>
</dbReference>
<dbReference type="PDBsum" id="5FLD"/>
<keyword evidence="4" id="KW-0167">Capsid protein</keyword>